<reference evidence="1" key="1">
    <citation type="journal article" date="2014" name="Genome Announc.">
        <title>Complete sequencing and chromosome-scale genome assembly of the industrial progenitor strain P2niaD18 from the penicillin producer Penicillium chrysogenum.</title>
        <authorList>
            <person name="Specht T."/>
            <person name="Dahlmann T.A."/>
            <person name="Zadra I."/>
            <person name="Kurnsteiner H."/>
            <person name="Kuck U."/>
        </authorList>
    </citation>
    <scope>NUCLEOTIDE SEQUENCE [LARGE SCALE GENOMIC DNA]</scope>
    <source>
        <strain evidence="1">P2niaD18</strain>
    </source>
</reference>
<dbReference type="EMBL" id="CM002798">
    <property type="protein sequence ID" value="KZN92415.1"/>
    <property type="molecule type" value="Genomic_DNA"/>
</dbReference>
<dbReference type="AlphaFoldDB" id="A0A167X4R7"/>
<proteinExistence type="predicted"/>
<evidence type="ECO:0000313" key="1">
    <source>
        <dbReference type="EMBL" id="KZN92415.1"/>
    </source>
</evidence>
<organism evidence="1">
    <name type="scientific">Penicillium chrysogenum</name>
    <name type="common">Penicillium notatum</name>
    <dbReference type="NCBI Taxonomy" id="5076"/>
    <lineage>
        <taxon>Eukaryota</taxon>
        <taxon>Fungi</taxon>
        <taxon>Dikarya</taxon>
        <taxon>Ascomycota</taxon>
        <taxon>Pezizomycotina</taxon>
        <taxon>Eurotiomycetes</taxon>
        <taxon>Eurotiomycetidae</taxon>
        <taxon>Eurotiales</taxon>
        <taxon>Aspergillaceae</taxon>
        <taxon>Penicillium</taxon>
        <taxon>Penicillium chrysogenum species complex</taxon>
    </lineage>
</organism>
<sequence length="62" mass="7394">MKGTPFVRGIYEKGLGTMKQLVASFLFHYFRNRKNFRLDEEEMVLVNYGNGVALIDFLWIRY</sequence>
<name>A0A167X4R7_PENCH</name>
<protein>
    <submittedName>
        <fullName evidence="1">Uncharacterized protein</fullName>
    </submittedName>
</protein>
<accession>A0A167X4R7</accession>
<gene>
    <name evidence="1" type="ORF">EN45_025690</name>
</gene>
<dbReference type="Proteomes" id="UP000076449">
    <property type="component" value="Chromosome I"/>
</dbReference>